<dbReference type="PIRSF" id="PIRSF006232">
    <property type="entry name" value="Pirin"/>
    <property type="match status" value="1"/>
</dbReference>
<dbReference type="STRING" id="741276.A0A2S5BID5"/>
<dbReference type="Gene3D" id="2.60.120.10">
    <property type="entry name" value="Jelly Rolls"/>
    <property type="match status" value="2"/>
</dbReference>
<evidence type="ECO:0000259" key="4">
    <source>
        <dbReference type="Pfam" id="PF02678"/>
    </source>
</evidence>
<protein>
    <recommendedName>
        <fullName evidence="8">Pirin</fullName>
    </recommendedName>
</protein>
<dbReference type="Proteomes" id="UP000237144">
    <property type="component" value="Unassembled WGS sequence"/>
</dbReference>
<feature type="domain" description="Pirin C-terminal" evidence="5">
    <location>
        <begin position="190"/>
        <end position="298"/>
    </location>
</feature>
<dbReference type="InterPro" id="IPR012093">
    <property type="entry name" value="Pirin"/>
</dbReference>
<keyword evidence="2" id="KW-0408">Iron</keyword>
<dbReference type="OrthoDB" id="198735at2759"/>
<dbReference type="InterPro" id="IPR008778">
    <property type="entry name" value="Pirin_C_dom"/>
</dbReference>
<dbReference type="GO" id="GO:0046872">
    <property type="term" value="F:metal ion binding"/>
    <property type="evidence" value="ECO:0007669"/>
    <property type="project" value="UniProtKB-KW"/>
</dbReference>
<evidence type="ECO:0000256" key="2">
    <source>
        <dbReference type="PIRSR" id="PIRSR006232-1"/>
    </source>
</evidence>
<feature type="domain" description="Pirin N-terminal" evidence="4">
    <location>
        <begin position="27"/>
        <end position="123"/>
    </location>
</feature>
<dbReference type="CDD" id="cd02247">
    <property type="entry name" value="cupin_pirin_C"/>
    <property type="match status" value="1"/>
</dbReference>
<evidence type="ECO:0000256" key="1">
    <source>
        <dbReference type="ARBA" id="ARBA00008416"/>
    </source>
</evidence>
<organism evidence="6 7">
    <name type="scientific">Rhodotorula taiwanensis</name>
    <dbReference type="NCBI Taxonomy" id="741276"/>
    <lineage>
        <taxon>Eukaryota</taxon>
        <taxon>Fungi</taxon>
        <taxon>Dikarya</taxon>
        <taxon>Basidiomycota</taxon>
        <taxon>Pucciniomycotina</taxon>
        <taxon>Microbotryomycetes</taxon>
        <taxon>Sporidiobolales</taxon>
        <taxon>Sporidiobolaceae</taxon>
        <taxon>Rhodotorula</taxon>
    </lineage>
</organism>
<feature type="binding site" evidence="2">
    <location>
        <position position="105"/>
    </location>
    <ligand>
        <name>Fe cation</name>
        <dbReference type="ChEBI" id="CHEBI:24875"/>
    </ligand>
</feature>
<feature type="binding site" evidence="2">
    <location>
        <position position="61"/>
    </location>
    <ligand>
        <name>Fe cation</name>
        <dbReference type="ChEBI" id="CHEBI:24875"/>
    </ligand>
</feature>
<dbReference type="SUPFAM" id="SSF51182">
    <property type="entry name" value="RmlC-like cupins"/>
    <property type="match status" value="1"/>
</dbReference>
<evidence type="ECO:0000313" key="6">
    <source>
        <dbReference type="EMBL" id="POY76532.1"/>
    </source>
</evidence>
<dbReference type="InterPro" id="IPR011051">
    <property type="entry name" value="RmlC_Cupin_sf"/>
</dbReference>
<dbReference type="InterPro" id="IPR003829">
    <property type="entry name" value="Pirin_N_dom"/>
</dbReference>
<feature type="binding site" evidence="2">
    <location>
        <position position="103"/>
    </location>
    <ligand>
        <name>Fe cation</name>
        <dbReference type="ChEBI" id="CHEBI:24875"/>
    </ligand>
</feature>
<feature type="binding site" evidence="2">
    <location>
        <position position="59"/>
    </location>
    <ligand>
        <name>Fe cation</name>
        <dbReference type="ChEBI" id="CHEBI:24875"/>
    </ligand>
</feature>
<proteinExistence type="inferred from homology"/>
<evidence type="ECO:0008006" key="8">
    <source>
        <dbReference type="Google" id="ProtNLM"/>
    </source>
</evidence>
<gene>
    <name evidence="6" type="ORF">BMF94_0373</name>
</gene>
<dbReference type="PANTHER" id="PTHR13903:SF8">
    <property type="entry name" value="PIRIN"/>
    <property type="match status" value="1"/>
</dbReference>
<evidence type="ECO:0000256" key="3">
    <source>
        <dbReference type="RuleBase" id="RU003457"/>
    </source>
</evidence>
<evidence type="ECO:0000313" key="7">
    <source>
        <dbReference type="Proteomes" id="UP000237144"/>
    </source>
</evidence>
<accession>A0A2S5BID5</accession>
<comment type="similarity">
    <text evidence="1 3">Belongs to the pirin family.</text>
</comment>
<dbReference type="Pfam" id="PF05726">
    <property type="entry name" value="Pirin_C"/>
    <property type="match status" value="1"/>
</dbReference>
<keyword evidence="2" id="KW-0479">Metal-binding</keyword>
<name>A0A2S5BID5_9BASI</name>
<dbReference type="InterPro" id="IPR014710">
    <property type="entry name" value="RmlC-like_jellyroll"/>
</dbReference>
<dbReference type="CDD" id="cd02909">
    <property type="entry name" value="cupin_pirin_N"/>
    <property type="match status" value="1"/>
</dbReference>
<dbReference type="Pfam" id="PF02678">
    <property type="entry name" value="Pirin"/>
    <property type="match status" value="1"/>
</dbReference>
<keyword evidence="7" id="KW-1185">Reference proteome</keyword>
<reference evidence="6 7" key="1">
    <citation type="journal article" date="2018" name="Front. Microbiol.">
        <title>Prospects for Fungal Bioremediation of Acidic Radioactive Waste Sites: Characterization and Genome Sequence of Rhodotorula taiwanensis MD1149.</title>
        <authorList>
            <person name="Tkavc R."/>
            <person name="Matrosova V.Y."/>
            <person name="Grichenko O.E."/>
            <person name="Gostincar C."/>
            <person name="Volpe R.P."/>
            <person name="Klimenkova P."/>
            <person name="Gaidamakova E.K."/>
            <person name="Zhou C.E."/>
            <person name="Stewart B.J."/>
            <person name="Lyman M.G."/>
            <person name="Malfatti S.A."/>
            <person name="Rubinfeld B."/>
            <person name="Courtot M."/>
            <person name="Singh J."/>
            <person name="Dalgard C.L."/>
            <person name="Hamilton T."/>
            <person name="Frey K.G."/>
            <person name="Gunde-Cimerman N."/>
            <person name="Dugan L."/>
            <person name="Daly M.J."/>
        </authorList>
    </citation>
    <scope>NUCLEOTIDE SEQUENCE [LARGE SCALE GENOMIC DNA]</scope>
    <source>
        <strain evidence="6 7">MD1149</strain>
    </source>
</reference>
<comment type="caution">
    <text evidence="6">The sequence shown here is derived from an EMBL/GenBank/DDBJ whole genome shotgun (WGS) entry which is preliminary data.</text>
</comment>
<sequence>MSVAQVSRSVVKAILAIETPEGAGAMVRRSIGTSQLRNFTPFLMLDNFLVKEGAGFPDHPHRGMTTLTYMLEGEFEHEDVKGHKGRIGPGDLQFMIAGKGIMHSEMPVHGPGKKDPFGLQLWIDLPKEHKLVEASYQERRAAEVASAHPTENVEIKVVCGEAQGSEKEGLVKGNVRPLGGCWFMDFIMSAKGERVFQPIPKGWNAFLYTLEGETVVGDASSASGTGAPARPIKQYHTAVLSNADSETGVWLESASDKARFVLVAGEPLEQEIYQHGPFVMTSRNEIQQAFMDYQFERNGFEGAHGWRSEIGKKMTGGA</sequence>
<dbReference type="PANTHER" id="PTHR13903">
    <property type="entry name" value="PIRIN-RELATED"/>
    <property type="match status" value="1"/>
</dbReference>
<dbReference type="EMBL" id="PJQD01000004">
    <property type="protein sequence ID" value="POY76532.1"/>
    <property type="molecule type" value="Genomic_DNA"/>
</dbReference>
<evidence type="ECO:0000259" key="5">
    <source>
        <dbReference type="Pfam" id="PF05726"/>
    </source>
</evidence>
<comment type="cofactor">
    <cofactor evidence="2">
        <name>Fe cation</name>
        <dbReference type="ChEBI" id="CHEBI:24875"/>
    </cofactor>
    <text evidence="2">Binds 1 Fe cation per subunit.</text>
</comment>
<dbReference type="AlphaFoldDB" id="A0A2S5BID5"/>